<dbReference type="EMBL" id="KV441400">
    <property type="protein sequence ID" value="OAF57436.1"/>
    <property type="molecule type" value="Genomic_DNA"/>
</dbReference>
<evidence type="ECO:0000256" key="1">
    <source>
        <dbReference type="SAM" id="MobiDB-lite"/>
    </source>
</evidence>
<organism evidence="3">
    <name type="scientific">Pseudogymnoascus destructans</name>
    <dbReference type="NCBI Taxonomy" id="655981"/>
    <lineage>
        <taxon>Eukaryota</taxon>
        <taxon>Fungi</taxon>
        <taxon>Dikarya</taxon>
        <taxon>Ascomycota</taxon>
        <taxon>Pezizomycotina</taxon>
        <taxon>Leotiomycetes</taxon>
        <taxon>Thelebolales</taxon>
        <taxon>Thelebolaceae</taxon>
        <taxon>Pseudogymnoascus</taxon>
    </lineage>
</organism>
<feature type="region of interest" description="Disordered" evidence="1">
    <location>
        <begin position="80"/>
        <end position="120"/>
    </location>
</feature>
<name>A0A177A5G6_9PEZI</name>
<evidence type="ECO:0000256" key="2">
    <source>
        <dbReference type="SAM" id="Phobius"/>
    </source>
</evidence>
<proteinExistence type="predicted"/>
<evidence type="ECO:0000313" key="3">
    <source>
        <dbReference type="EMBL" id="OAF57436.1"/>
    </source>
</evidence>
<dbReference type="GeneID" id="36287875"/>
<gene>
    <name evidence="3" type="ORF">VC83_04805</name>
</gene>
<keyword evidence="2" id="KW-0812">Transmembrane</keyword>
<feature type="transmembrane region" description="Helical" evidence="2">
    <location>
        <begin position="237"/>
        <end position="260"/>
    </location>
</feature>
<feature type="transmembrane region" description="Helical" evidence="2">
    <location>
        <begin position="197"/>
        <end position="217"/>
    </location>
</feature>
<feature type="transmembrane region" description="Helical" evidence="2">
    <location>
        <begin position="266"/>
        <end position="286"/>
    </location>
</feature>
<feature type="transmembrane region" description="Helical" evidence="2">
    <location>
        <begin position="355"/>
        <end position="383"/>
    </location>
</feature>
<keyword evidence="2" id="KW-1133">Transmembrane helix</keyword>
<keyword evidence="2" id="KW-0472">Membrane</keyword>
<sequence>MGDIFLFLFLFAFNLWFTLSPRFVPILRLTSGAGANTPSGDVVLFALGLWLSPTSASLYSSSVSSLPSSLPSSSPPSYFPPSSSPPSYSPPSSSPPSSSPPSSSPPSSSPPSSSPPSSCPLSSSEDTYTICSFHFNLLAELSPLYVLQPRLELGAADLGATPPLPPVGSTLVGGVDGPPLLPDLDFVFSPFLSLPGLPPLFFAASAPAALIASRAFAASTASRTLAASTASAASATLVAAFLAAFSAAFLAASAFPFLLLKRLSSFVSFFFGSIPVGFAPAFLFFLRDGGGRLFRPSTTLCSMPAVSAAVGGLARPWEASTLALTAAWTAGLARTSARVMRVTLGSRCRWIRGGILYGVAVVLCCMALCGAVWCFLVWCGVVWCIKR</sequence>
<feature type="compositionally biased region" description="Pro residues" evidence="1">
    <location>
        <begin position="80"/>
        <end position="118"/>
    </location>
</feature>
<dbReference type="Proteomes" id="UP000077154">
    <property type="component" value="Unassembled WGS sequence"/>
</dbReference>
<reference evidence="3" key="1">
    <citation type="submission" date="2016-03" db="EMBL/GenBank/DDBJ databases">
        <title>Updated assembly of Pseudogymnoascus destructans, the fungus causing white-nose syndrome of bats.</title>
        <authorList>
            <person name="Palmer J.M."/>
            <person name="Drees K.P."/>
            <person name="Foster J.T."/>
            <person name="Lindner D.L."/>
        </authorList>
    </citation>
    <scope>NUCLEOTIDE SEQUENCE [LARGE SCALE GENOMIC DNA]</scope>
    <source>
        <strain evidence="3">20631-21</strain>
    </source>
</reference>
<accession>A0A177A5G6</accession>
<dbReference type="RefSeq" id="XP_024322725.1">
    <property type="nucleotide sequence ID" value="XM_024468433.1"/>
</dbReference>
<protein>
    <submittedName>
        <fullName evidence="3">Uncharacterized protein</fullName>
    </submittedName>
</protein>
<dbReference type="AlphaFoldDB" id="A0A177A5G6"/>